<dbReference type="AlphaFoldDB" id="A0A0D6JM46"/>
<proteinExistence type="predicted"/>
<dbReference type="Pfam" id="PF13229">
    <property type="entry name" value="Beta_helix"/>
    <property type="match status" value="1"/>
</dbReference>
<dbReference type="Gene3D" id="2.160.20.10">
    <property type="entry name" value="Single-stranded right-handed beta-helix, Pectin lyase-like"/>
    <property type="match status" value="3"/>
</dbReference>
<name>A0A0D6JM46_9EURY</name>
<feature type="region of interest" description="Disordered" evidence="1">
    <location>
        <begin position="839"/>
        <end position="867"/>
    </location>
</feature>
<feature type="compositionally biased region" description="Polar residues" evidence="1">
    <location>
        <begin position="848"/>
        <end position="867"/>
    </location>
</feature>
<feature type="transmembrane region" description="Helical" evidence="2">
    <location>
        <begin position="957"/>
        <end position="980"/>
    </location>
</feature>
<keyword evidence="2" id="KW-0812">Transmembrane</keyword>
<evidence type="ECO:0000313" key="5">
    <source>
        <dbReference type="Proteomes" id="UP000198902"/>
    </source>
</evidence>
<dbReference type="EMBL" id="CSTE01000001">
    <property type="protein sequence ID" value="CQR48695.1"/>
    <property type="molecule type" value="Genomic_DNA"/>
</dbReference>
<keyword evidence="5" id="KW-1185">Reference proteome</keyword>
<feature type="transmembrane region" description="Helical" evidence="2">
    <location>
        <begin position="1018"/>
        <end position="1039"/>
    </location>
</feature>
<protein>
    <recommendedName>
        <fullName evidence="3">Right handed beta helix domain-containing protein</fullName>
    </recommendedName>
</protein>
<dbReference type="InterPro" id="IPR011050">
    <property type="entry name" value="Pectin_lyase_fold/virulence"/>
</dbReference>
<accession>A0A0D6JM46</accession>
<evidence type="ECO:0000313" key="4">
    <source>
        <dbReference type="EMBL" id="CQR48695.1"/>
    </source>
</evidence>
<feature type="transmembrane region" description="Helical" evidence="2">
    <location>
        <begin position="992"/>
        <end position="1012"/>
    </location>
</feature>
<feature type="domain" description="Right handed beta helix" evidence="3">
    <location>
        <begin position="420"/>
        <end position="579"/>
    </location>
</feature>
<sequence length="1042" mass="109990">MVTNKLTPWAVALVVVCALFTPMLSGSAVAAPSGVTFVESPIQSDATWTEDGGPYRLIRDVAVEPGATLTIRPGTEVQLAEGVSLTVRGSLHAVGTETRPVLITQSASSGDVRWETIRYNGSESSTLSLRNTTLRGGRSGVTTTSGEGSVTVTDSRLQNFAEAGISANGTTTPPVTITRSTFSEIGGHAIRASPSIGAVEEIELDSTDRRRNRTARHTLRLAPGVGVSMETIRLRYPSARSVRNVGSESLGRIGLDTDSDGEIDQSFDDAVSDVSVSGRHVEISLSKSEYISSRDRLVVEFDGVVNPRTRGVYPVGVSLLDRRVPQLSDGVHAMYVVGAETTPFAYAPPTDLTRVRGITVHDSEFDAIDGAGLFADADIVTGIRVSDSRFADVRGDGVAIRAAQSEGSFRGNSMHAGDAGIHVETRAQTTLVATDNRISRSTTGIRVRQSERRDRGVTRVTLRGNELVDNDRNGLEIQSETSEGELWLTDNVISENGQHGVALSNWAIRNGRVTGNRVLNNSEDGVAINSHVVRNVTLSRNRIAENGGDGLDLSVRALARDFVATNNTIADNRGHALTVRSDLLVHRVTVAGNRLANNGGAGLLVSSPLTHSGQLNVSDNVIAANGYGLVARGTLNATVRNNDIVFNTNANVRPPPVAGVDPGTGIYIAEGSRGAILDQSDVDAPFAELVANPQLRQQIEIATLWDDTVAVLRTDGVSHTRSTAEGAVDIRRVDDTLPTGVELSYGGADADSYRIANNDVYGHDTGMEINISRLITANATARIVTDSIRTVNAESNYWGAASGPYHSSILPEGDGDEITITNGWVDFIPVADAPIGQRYRRPTPRLSAPSTASPGSRIQLSGGESTVETGSVSEYHFVVNGTSHTTRERAGLGVRMPNETLTVILSVEDGLGIDSNEFATAWIRPGPAAASESASSTETAAALPEREPGATSGTGLLSGWGILGGGCFLAALFFGGYGMVRTVRSQPVPMRGLFVQLLAGLGILVWLVAGVVGSNRLMLVAGVAGILWAGLTATAYLVATRT</sequence>
<evidence type="ECO:0000259" key="3">
    <source>
        <dbReference type="Pfam" id="PF13229"/>
    </source>
</evidence>
<reference evidence="5" key="1">
    <citation type="submission" date="2015-03" db="EMBL/GenBank/DDBJ databases">
        <authorList>
            <person name="Urmite Genomes"/>
        </authorList>
    </citation>
    <scope>NUCLEOTIDE SEQUENCE [LARGE SCALE GENOMIC DNA]</scope>
    <source>
        <strain evidence="5">Arc-Hr</strain>
    </source>
</reference>
<organism evidence="4 5">
    <name type="scientific">Haloferax massiliensis</name>
    <dbReference type="NCBI Taxonomy" id="1476858"/>
    <lineage>
        <taxon>Archaea</taxon>
        <taxon>Methanobacteriati</taxon>
        <taxon>Methanobacteriota</taxon>
        <taxon>Stenosarchaea group</taxon>
        <taxon>Halobacteria</taxon>
        <taxon>Halobacteriales</taxon>
        <taxon>Haloferacaceae</taxon>
        <taxon>Haloferax</taxon>
    </lineage>
</organism>
<keyword evidence="2" id="KW-0472">Membrane</keyword>
<feature type="compositionally biased region" description="Low complexity" evidence="1">
    <location>
        <begin position="929"/>
        <end position="942"/>
    </location>
</feature>
<evidence type="ECO:0000256" key="2">
    <source>
        <dbReference type="SAM" id="Phobius"/>
    </source>
</evidence>
<evidence type="ECO:0000256" key="1">
    <source>
        <dbReference type="SAM" id="MobiDB-lite"/>
    </source>
</evidence>
<dbReference type="InterPro" id="IPR039448">
    <property type="entry name" value="Beta_helix"/>
</dbReference>
<dbReference type="InterPro" id="IPR012334">
    <property type="entry name" value="Pectin_lyas_fold"/>
</dbReference>
<keyword evidence="2" id="KW-1133">Transmembrane helix</keyword>
<dbReference type="SUPFAM" id="SSF51126">
    <property type="entry name" value="Pectin lyase-like"/>
    <property type="match status" value="3"/>
</dbReference>
<dbReference type="SMART" id="SM00710">
    <property type="entry name" value="PbH1"/>
    <property type="match status" value="16"/>
</dbReference>
<feature type="region of interest" description="Disordered" evidence="1">
    <location>
        <begin position="929"/>
        <end position="948"/>
    </location>
</feature>
<gene>
    <name evidence="4" type="ORF">BN996_00142</name>
</gene>
<dbReference type="Proteomes" id="UP000198902">
    <property type="component" value="Unassembled WGS sequence"/>
</dbReference>
<dbReference type="InterPro" id="IPR006626">
    <property type="entry name" value="PbH1"/>
</dbReference>